<reference evidence="2 3" key="1">
    <citation type="submission" date="2018-10" db="EMBL/GenBank/DDBJ databases">
        <title>Aeromicrobium sp. 9W16Y-2 whole genome shotgun sequence.</title>
        <authorList>
            <person name="Li F."/>
        </authorList>
    </citation>
    <scope>NUCLEOTIDE SEQUENCE [LARGE SCALE GENOMIC DNA]</scope>
    <source>
        <strain evidence="2 3">9W16Y-2</strain>
    </source>
</reference>
<keyword evidence="3" id="KW-1185">Reference proteome</keyword>
<keyword evidence="1" id="KW-1133">Transmembrane helix</keyword>
<evidence type="ECO:0000313" key="3">
    <source>
        <dbReference type="Proteomes" id="UP000282515"/>
    </source>
</evidence>
<dbReference type="Proteomes" id="UP000282515">
    <property type="component" value="Unassembled WGS sequence"/>
</dbReference>
<feature type="transmembrane region" description="Helical" evidence="1">
    <location>
        <begin position="103"/>
        <end position="129"/>
    </location>
</feature>
<feature type="transmembrane region" description="Helical" evidence="1">
    <location>
        <begin position="78"/>
        <end position="97"/>
    </location>
</feature>
<dbReference type="EMBL" id="RDBF01000005">
    <property type="protein sequence ID" value="RLV56047.1"/>
    <property type="molecule type" value="Genomic_DNA"/>
</dbReference>
<protein>
    <submittedName>
        <fullName evidence="2">Uncharacterized protein</fullName>
    </submittedName>
</protein>
<keyword evidence="1" id="KW-0812">Transmembrane</keyword>
<keyword evidence="1" id="KW-0472">Membrane</keyword>
<sequence length="138" mass="15489">MEFRTGEGGGGEDSLLRYNPAKDPIYEHMRRAQSANLNLKAQQRAESRRTADATERAAEAIQVMRDLAVEQHRENQQLRLLTAVLSVAVLIDMGIAMQSDGLAAWRVAATFLGAFAAYGLFRLISAVWAKWRDRRAER</sequence>
<proteinExistence type="predicted"/>
<dbReference type="AlphaFoldDB" id="A0A3L8PL14"/>
<organism evidence="2 3">
    <name type="scientific">Aeromicrobium phragmitis</name>
    <dbReference type="NCBI Taxonomy" id="2478914"/>
    <lineage>
        <taxon>Bacteria</taxon>
        <taxon>Bacillati</taxon>
        <taxon>Actinomycetota</taxon>
        <taxon>Actinomycetes</taxon>
        <taxon>Propionibacteriales</taxon>
        <taxon>Nocardioidaceae</taxon>
        <taxon>Aeromicrobium</taxon>
    </lineage>
</organism>
<dbReference type="RefSeq" id="WP_121794243.1">
    <property type="nucleotide sequence ID" value="NZ_RDBF01000005.1"/>
</dbReference>
<name>A0A3L8PL14_9ACTN</name>
<comment type="caution">
    <text evidence="2">The sequence shown here is derived from an EMBL/GenBank/DDBJ whole genome shotgun (WGS) entry which is preliminary data.</text>
</comment>
<evidence type="ECO:0000256" key="1">
    <source>
        <dbReference type="SAM" id="Phobius"/>
    </source>
</evidence>
<gene>
    <name evidence="2" type="ORF">D9V41_09165</name>
</gene>
<evidence type="ECO:0000313" key="2">
    <source>
        <dbReference type="EMBL" id="RLV56047.1"/>
    </source>
</evidence>
<accession>A0A3L8PL14</accession>